<organism evidence="1 2">
    <name type="scientific">Corynebacterium glutamicum (strain ATCC 13032 / DSM 20300 / JCM 1318 / BCRC 11384 / CCUG 27702 / LMG 3730 / NBRC 12168 / NCIMB 10025 / NRRL B-2784 / 534)</name>
    <dbReference type="NCBI Taxonomy" id="196627"/>
    <lineage>
        <taxon>Bacteria</taxon>
        <taxon>Bacillati</taxon>
        <taxon>Actinomycetota</taxon>
        <taxon>Actinomycetes</taxon>
        <taxon>Mycobacteriales</taxon>
        <taxon>Corynebacteriaceae</taxon>
        <taxon>Corynebacterium</taxon>
    </lineage>
</organism>
<protein>
    <submittedName>
        <fullName evidence="1">Uncharacterized protein</fullName>
    </submittedName>
</protein>
<dbReference type="KEGG" id="cgl:Cgl1307"/>
<dbReference type="eggNOG" id="ENOG5031QXH">
    <property type="taxonomic scope" value="Bacteria"/>
</dbReference>
<name>Q8NQW5_CORGL</name>
<dbReference type="OrthoDB" id="4412499at2"/>
<evidence type="ECO:0000313" key="1">
    <source>
        <dbReference type="EMBL" id="BAB98700.1"/>
    </source>
</evidence>
<gene>
    <name evidence="1" type="ordered locus">Cgl1307</name>
</gene>
<accession>Q8NQW5</accession>
<keyword evidence="2" id="KW-1185">Reference proteome</keyword>
<reference evidence="2" key="1">
    <citation type="journal article" date="2003" name="Appl. Microbiol. Biotechnol.">
        <title>The Corynebacterium glutamicum genome: features and impacts on biotechnological processes.</title>
        <authorList>
            <person name="Ikeda M."/>
            <person name="Nakagawa S."/>
        </authorList>
    </citation>
    <scope>NUCLEOTIDE SEQUENCE [LARGE SCALE GENOMIC DNA]</scope>
    <source>
        <strain evidence="2">ATCC 13032 / DSM 20300 / BCRC 11384 / JCM 1318 / LMG 3730 / NCIMB 10025</strain>
    </source>
</reference>
<sequence length="177" mass="20115">MPPKEDRLCTQKNAEKSDFLKEIPMGNISAKPPLPNSCGHHLPGHEPYYLQVKVLRERATWEPVTNLRMDGQFVEFDAGGEHIRGWNHDPARMEWFVKNGGLAEWSGSSPTSRLMRFESKNGHYMVSIGPKYDRNGCYGNISLGIVPTSPGLDFHEGFKQALEAFKYVEREYGTEQD</sequence>
<dbReference type="BioCyc" id="CORYNE:G18NG-10885-MONOMER"/>
<evidence type="ECO:0000313" key="2">
    <source>
        <dbReference type="Proteomes" id="UP000000582"/>
    </source>
</evidence>
<proteinExistence type="predicted"/>
<dbReference type="STRING" id="196627.cg1478"/>
<dbReference type="Proteomes" id="UP000000582">
    <property type="component" value="Chromosome"/>
</dbReference>
<dbReference type="EMBL" id="BA000036">
    <property type="protein sequence ID" value="BAB98700.1"/>
    <property type="molecule type" value="Genomic_DNA"/>
</dbReference>
<dbReference type="AlphaFoldDB" id="Q8NQW5"/>
<dbReference type="HOGENOM" id="CLU_144038_0_0_11"/>